<evidence type="ECO:0000313" key="6">
    <source>
        <dbReference type="EMBL" id="RGM54609.1"/>
    </source>
</evidence>
<dbReference type="Gene3D" id="3.90.550.10">
    <property type="entry name" value="Spore Coat Polysaccharide Biosynthesis Protein SpsA, Chain A"/>
    <property type="match status" value="1"/>
</dbReference>
<evidence type="ECO:0000256" key="2">
    <source>
        <dbReference type="ARBA" id="ARBA00022679"/>
    </source>
</evidence>
<dbReference type="AlphaFoldDB" id="A0A174CYE4"/>
<dbReference type="Proteomes" id="UP000095419">
    <property type="component" value="Unassembled WGS sequence"/>
</dbReference>
<dbReference type="PANTHER" id="PTHR22916">
    <property type="entry name" value="GLYCOSYLTRANSFERASE"/>
    <property type="match status" value="1"/>
</dbReference>
<organism evidence="4 8">
    <name type="scientific">Bacteroides uniformis</name>
    <dbReference type="NCBI Taxonomy" id="820"/>
    <lineage>
        <taxon>Bacteria</taxon>
        <taxon>Pseudomonadati</taxon>
        <taxon>Bacteroidota</taxon>
        <taxon>Bacteroidia</taxon>
        <taxon>Bacteroidales</taxon>
        <taxon>Bacteroidaceae</taxon>
        <taxon>Bacteroides</taxon>
    </lineage>
</organism>
<sequence length="332" mass="38602">MENTETLPLISIIVPVYNVKNYLEKCLQSICGQTYKNLEIILIDDGSSDGSGELCDLFAQRDGRIRVFHQANAGQSAARNRGLAVAQGEFLGFVDSDDWIESDMYEFLYRLLKENGADISICSHYRDKGGKSVAKYASGEQFVFTRDEGIRALAVDKHVRNYMVDKLFKRSLFAGIVFPVNRVFEDLAICYRVFYGAEKVVMQDTPKYHYMIREGSTMQSRYNPQKEYNLFQSVYEQVKFILEKGIWDKAGVYVMRRGIRLLDHTMMVEASISTDEVIRDVITKMHEFDYVGYGQLGFSLSLKRYLIYNHKDFYRKAYRLIRSIFKSKRHKY</sequence>
<dbReference type="Pfam" id="PF00535">
    <property type="entry name" value="Glycos_transf_2"/>
    <property type="match status" value="1"/>
</dbReference>
<keyword evidence="2 4" id="KW-0808">Transferase</keyword>
<evidence type="ECO:0000313" key="8">
    <source>
        <dbReference type="Proteomes" id="UP000095419"/>
    </source>
</evidence>
<dbReference type="GO" id="GO:0050501">
    <property type="term" value="F:hyaluronan synthase activity"/>
    <property type="evidence" value="ECO:0007669"/>
    <property type="project" value="UniProtKB-EC"/>
</dbReference>
<keyword evidence="1 4" id="KW-0328">Glycosyltransferase</keyword>
<evidence type="ECO:0000313" key="11">
    <source>
        <dbReference type="Proteomes" id="UP000487221"/>
    </source>
</evidence>
<reference evidence="4 8" key="1">
    <citation type="submission" date="2015-09" db="EMBL/GenBank/DDBJ databases">
        <authorList>
            <consortium name="Pathogen Informatics"/>
        </authorList>
    </citation>
    <scope>NUCLEOTIDE SEQUENCE [LARGE SCALE GENOMIC DNA]</scope>
    <source>
        <strain evidence="4 8">2789STDY5608791</strain>
    </source>
</reference>
<reference evidence="5 11" key="3">
    <citation type="journal article" date="2019" name="Nat. Med.">
        <title>A library of human gut bacterial isolates paired with longitudinal multiomics data enables mechanistic microbiome research.</title>
        <authorList>
            <person name="Poyet M."/>
            <person name="Groussin M."/>
            <person name="Gibbons S.M."/>
            <person name="Avila-Pacheco J."/>
            <person name="Jiang X."/>
            <person name="Kearney S.M."/>
            <person name="Perrotta A.R."/>
            <person name="Berdy B."/>
            <person name="Zhao S."/>
            <person name="Lieberman T.D."/>
            <person name="Swanson P.K."/>
            <person name="Smith M."/>
            <person name="Roesemann S."/>
            <person name="Alexander J.E."/>
            <person name="Rich S.A."/>
            <person name="Livny J."/>
            <person name="Vlamakis H."/>
            <person name="Clish C."/>
            <person name="Bullock K."/>
            <person name="Deik A."/>
            <person name="Scott J."/>
            <person name="Pierce K.A."/>
            <person name="Xavier R.J."/>
            <person name="Alm E.J."/>
        </authorList>
    </citation>
    <scope>NUCLEOTIDE SEQUENCE [LARGE SCALE GENOMIC DNA]</scope>
    <source>
        <strain evidence="5 11">BIOML-A19</strain>
    </source>
</reference>
<dbReference type="Proteomes" id="UP000261295">
    <property type="component" value="Unassembled WGS sequence"/>
</dbReference>
<dbReference type="InterPro" id="IPR029044">
    <property type="entry name" value="Nucleotide-diphossugar_trans"/>
</dbReference>
<dbReference type="SUPFAM" id="SSF53448">
    <property type="entry name" value="Nucleotide-diphospho-sugar transferases"/>
    <property type="match status" value="1"/>
</dbReference>
<name>A0A174CYE4_BACUN</name>
<gene>
    <name evidence="4" type="primary">hyaD_1</name>
    <name evidence="7" type="ORF">DWW14_05795</name>
    <name evidence="6" type="ORF">DXC07_12730</name>
    <name evidence="4" type="ORF">ERS417307_01102</name>
    <name evidence="5" type="ORF">GAQ44_08725</name>
</gene>
<feature type="domain" description="Glycosyltransferase 2-like" evidence="3">
    <location>
        <begin position="11"/>
        <end position="139"/>
    </location>
</feature>
<dbReference type="EMBL" id="WCTY01000014">
    <property type="protein sequence ID" value="KAB4184465.1"/>
    <property type="molecule type" value="Genomic_DNA"/>
</dbReference>
<evidence type="ECO:0000313" key="4">
    <source>
        <dbReference type="EMBL" id="CUO16778.1"/>
    </source>
</evidence>
<dbReference type="EMBL" id="QRZC01000005">
    <property type="protein sequence ID" value="RGV44052.1"/>
    <property type="molecule type" value="Genomic_DNA"/>
</dbReference>
<evidence type="ECO:0000313" key="10">
    <source>
        <dbReference type="Proteomes" id="UP000285343"/>
    </source>
</evidence>
<dbReference type="EMBL" id="CYZF01000003">
    <property type="protein sequence ID" value="CUO16778.1"/>
    <property type="molecule type" value="Genomic_DNA"/>
</dbReference>
<dbReference type="PANTHER" id="PTHR22916:SF51">
    <property type="entry name" value="GLYCOSYLTRANSFERASE EPSH-RELATED"/>
    <property type="match status" value="1"/>
</dbReference>
<evidence type="ECO:0000313" key="7">
    <source>
        <dbReference type="EMBL" id="RGV44052.1"/>
    </source>
</evidence>
<evidence type="ECO:0000259" key="3">
    <source>
        <dbReference type="Pfam" id="PF00535"/>
    </source>
</evidence>
<dbReference type="CDD" id="cd00761">
    <property type="entry name" value="Glyco_tranf_GTA_type"/>
    <property type="match status" value="1"/>
</dbReference>
<dbReference type="Proteomes" id="UP000487221">
    <property type="component" value="Unassembled WGS sequence"/>
</dbReference>
<evidence type="ECO:0000313" key="9">
    <source>
        <dbReference type="Proteomes" id="UP000261295"/>
    </source>
</evidence>
<accession>A0A174CYE4</accession>
<dbReference type="Proteomes" id="UP000285343">
    <property type="component" value="Unassembled WGS sequence"/>
</dbReference>
<dbReference type="InterPro" id="IPR001173">
    <property type="entry name" value="Glyco_trans_2-like"/>
</dbReference>
<evidence type="ECO:0000256" key="1">
    <source>
        <dbReference type="ARBA" id="ARBA00022676"/>
    </source>
</evidence>
<dbReference type="EMBL" id="QSTL01000011">
    <property type="protein sequence ID" value="RGM54609.1"/>
    <property type="molecule type" value="Genomic_DNA"/>
</dbReference>
<protein>
    <submittedName>
        <fullName evidence="4 5">Glycosyltransferase</fullName>
        <ecNumber evidence="4">2.4.1.212</ecNumber>
    </submittedName>
</protein>
<proteinExistence type="predicted"/>
<reference evidence="9 10" key="2">
    <citation type="submission" date="2018-08" db="EMBL/GenBank/DDBJ databases">
        <title>A genome reference for cultivated species of the human gut microbiota.</title>
        <authorList>
            <person name="Zou Y."/>
            <person name="Xue W."/>
            <person name="Luo G."/>
        </authorList>
    </citation>
    <scope>NUCLEOTIDE SEQUENCE [LARGE SCALE GENOMIC DNA]</scope>
    <source>
        <strain evidence="7 10">AF14-42</strain>
        <strain evidence="6 9">OM07-9</strain>
    </source>
</reference>
<dbReference type="RefSeq" id="WP_057087408.1">
    <property type="nucleotide sequence ID" value="NZ_CYZF01000003.1"/>
</dbReference>
<dbReference type="EC" id="2.4.1.212" evidence="4"/>
<evidence type="ECO:0000313" key="5">
    <source>
        <dbReference type="EMBL" id="KAB4184465.1"/>
    </source>
</evidence>